<accession>A0A840ILG8</accession>
<reference evidence="2 3" key="1">
    <citation type="submission" date="2020-08" db="EMBL/GenBank/DDBJ databases">
        <title>Genomic Encyclopedia of Archaeal and Bacterial Type Strains, Phase II (KMG-II): from individual species to whole genera.</title>
        <authorList>
            <person name="Goeker M."/>
        </authorList>
    </citation>
    <scope>NUCLEOTIDE SEQUENCE [LARGE SCALE GENOMIC DNA]</scope>
    <source>
        <strain evidence="2 3">DSM 23288</strain>
    </source>
</reference>
<organism evidence="2 3">
    <name type="scientific">Conexibacter arvalis</name>
    <dbReference type="NCBI Taxonomy" id="912552"/>
    <lineage>
        <taxon>Bacteria</taxon>
        <taxon>Bacillati</taxon>
        <taxon>Actinomycetota</taxon>
        <taxon>Thermoleophilia</taxon>
        <taxon>Solirubrobacterales</taxon>
        <taxon>Conexibacteraceae</taxon>
        <taxon>Conexibacter</taxon>
    </lineage>
</organism>
<dbReference type="SMART" id="SM00382">
    <property type="entry name" value="AAA"/>
    <property type="match status" value="1"/>
</dbReference>
<protein>
    <recommendedName>
        <fullName evidence="1">AAA+ ATPase domain-containing protein</fullName>
    </recommendedName>
</protein>
<dbReference type="GO" id="GO:0016887">
    <property type="term" value="F:ATP hydrolysis activity"/>
    <property type="evidence" value="ECO:0007669"/>
    <property type="project" value="InterPro"/>
</dbReference>
<dbReference type="SUPFAM" id="SSF52540">
    <property type="entry name" value="P-loop containing nucleoside triphosphate hydrolases"/>
    <property type="match status" value="1"/>
</dbReference>
<comment type="caution">
    <text evidence="2">The sequence shown here is derived from an EMBL/GenBank/DDBJ whole genome shotgun (WGS) entry which is preliminary data.</text>
</comment>
<feature type="domain" description="AAA+ ATPase" evidence="1">
    <location>
        <begin position="144"/>
        <end position="279"/>
    </location>
</feature>
<sequence length="328" mass="34542">MSDRGLRHVAGASWATEASHEPLADRAVAHVSYADDGAEELVIDLGEAVAHVILAAGSATVRAAATSSAGARTATERIAAKLPPLRPAASALAARLWWWDGTDGHNIPTTVPAPAWDGVRDNYAAATARGLAPLMGWRGAPPGGGRLILFHGASGTGKTHAVQTLAGAWRDWADLHVVSDPEELLANPGYLMTVGNPRGETRAGRWRLAVLEDVGQHLSADTGASRQTVGRLLNVGDGVLGAALRLIVLLTTNERPEHLDGRLRRPGRLLTEVAFESLTRPEIERWCATRSVAPPNRERSTLAELYALAAGQSRTPPRAALGFAPASG</sequence>
<gene>
    <name evidence="2" type="ORF">BDZ31_004403</name>
</gene>
<dbReference type="RefSeq" id="WP_183345127.1">
    <property type="nucleotide sequence ID" value="NZ_JACHNU010000008.1"/>
</dbReference>
<dbReference type="Proteomes" id="UP000585272">
    <property type="component" value="Unassembled WGS sequence"/>
</dbReference>
<dbReference type="InterPro" id="IPR003593">
    <property type="entry name" value="AAA+_ATPase"/>
</dbReference>
<evidence type="ECO:0000313" key="2">
    <source>
        <dbReference type="EMBL" id="MBB4664788.1"/>
    </source>
</evidence>
<dbReference type="AlphaFoldDB" id="A0A840ILG8"/>
<name>A0A840ILG8_9ACTN</name>
<dbReference type="InterPro" id="IPR003959">
    <property type="entry name" value="ATPase_AAA_core"/>
</dbReference>
<dbReference type="GO" id="GO:0005524">
    <property type="term" value="F:ATP binding"/>
    <property type="evidence" value="ECO:0007669"/>
    <property type="project" value="InterPro"/>
</dbReference>
<proteinExistence type="predicted"/>
<evidence type="ECO:0000313" key="3">
    <source>
        <dbReference type="Proteomes" id="UP000585272"/>
    </source>
</evidence>
<dbReference type="EMBL" id="JACHNU010000008">
    <property type="protein sequence ID" value="MBB4664788.1"/>
    <property type="molecule type" value="Genomic_DNA"/>
</dbReference>
<evidence type="ECO:0000259" key="1">
    <source>
        <dbReference type="SMART" id="SM00382"/>
    </source>
</evidence>
<dbReference type="Pfam" id="PF00004">
    <property type="entry name" value="AAA"/>
    <property type="match status" value="1"/>
</dbReference>
<dbReference type="InterPro" id="IPR027417">
    <property type="entry name" value="P-loop_NTPase"/>
</dbReference>
<dbReference type="Gene3D" id="3.40.50.300">
    <property type="entry name" value="P-loop containing nucleotide triphosphate hydrolases"/>
    <property type="match status" value="1"/>
</dbReference>
<keyword evidence="3" id="KW-1185">Reference proteome</keyword>